<dbReference type="EMBL" id="KZ107838">
    <property type="protein sequence ID" value="OSS54031.1"/>
    <property type="molecule type" value="Genomic_DNA"/>
</dbReference>
<dbReference type="Proteomes" id="UP000193240">
    <property type="component" value="Unassembled WGS sequence"/>
</dbReference>
<evidence type="ECO:0000313" key="2">
    <source>
        <dbReference type="Proteomes" id="UP000193240"/>
    </source>
</evidence>
<evidence type="ECO:0000313" key="1">
    <source>
        <dbReference type="EMBL" id="OSS54031.1"/>
    </source>
</evidence>
<sequence length="212" mass="23340">MAQPAHEAAASAGLRVVQTVKGQSLIIAIPMRHKAASSAASSASVRVVQAVKGESLIIAMSRRSGADTPEPSSSADTPHVDYILPTYDRAFWEKFAFTPILLKISDVLRSVGLRQRNSGPGAIRFEFNNVIQLADAVTAAARRMPDTLEELLDAVADHNYAPLREDIKDILHRYGNDIWRAERPRLWLLNASDSNVEYRKDLEFGNAADDDM</sequence>
<dbReference type="AlphaFoldDB" id="A0A1Y2MDJ4"/>
<accession>A0A1Y2MDJ4</accession>
<organism evidence="1 2">
    <name type="scientific">Epicoccum nigrum</name>
    <name type="common">Soil fungus</name>
    <name type="synonym">Epicoccum purpurascens</name>
    <dbReference type="NCBI Taxonomy" id="105696"/>
    <lineage>
        <taxon>Eukaryota</taxon>
        <taxon>Fungi</taxon>
        <taxon>Dikarya</taxon>
        <taxon>Ascomycota</taxon>
        <taxon>Pezizomycotina</taxon>
        <taxon>Dothideomycetes</taxon>
        <taxon>Pleosporomycetidae</taxon>
        <taxon>Pleosporales</taxon>
        <taxon>Pleosporineae</taxon>
        <taxon>Didymellaceae</taxon>
        <taxon>Epicoccum</taxon>
    </lineage>
</organism>
<proteinExistence type="predicted"/>
<protein>
    <submittedName>
        <fullName evidence="1">Uncharacterized protein</fullName>
    </submittedName>
</protein>
<dbReference type="InParanoid" id="A0A1Y2MDJ4"/>
<reference evidence="1 2" key="1">
    <citation type="journal article" date="2017" name="Genome Announc.">
        <title>Genome sequence of the saprophytic ascomycete Epicoccum nigrum ICMP 19927 strain isolated from New Zealand.</title>
        <authorList>
            <person name="Fokin M."/>
            <person name="Fleetwood D."/>
            <person name="Weir B.S."/>
            <person name="Villas-Boas S.G."/>
        </authorList>
    </citation>
    <scope>NUCLEOTIDE SEQUENCE [LARGE SCALE GENOMIC DNA]</scope>
    <source>
        <strain evidence="1 2">ICMP 19927</strain>
    </source>
</reference>
<name>A0A1Y2MDJ4_EPING</name>
<keyword evidence="2" id="KW-1185">Reference proteome</keyword>
<gene>
    <name evidence="1" type="ORF">B5807_00427</name>
</gene>